<gene>
    <name evidence="1" type="ORF">FMOSSE_LOCUS16532</name>
</gene>
<dbReference type="AlphaFoldDB" id="A0A9N9NN84"/>
<reference evidence="1" key="1">
    <citation type="submission" date="2021-06" db="EMBL/GenBank/DDBJ databases">
        <authorList>
            <person name="Kallberg Y."/>
            <person name="Tangrot J."/>
            <person name="Rosling A."/>
        </authorList>
    </citation>
    <scope>NUCLEOTIDE SEQUENCE</scope>
    <source>
        <strain evidence="1">87-6 pot B 2015</strain>
    </source>
</reference>
<protein>
    <submittedName>
        <fullName evidence="1">10194_t:CDS:1</fullName>
    </submittedName>
</protein>
<accession>A0A9N9NN84</accession>
<dbReference type="EMBL" id="CAJVPP010024012">
    <property type="protein sequence ID" value="CAG8748684.1"/>
    <property type="molecule type" value="Genomic_DNA"/>
</dbReference>
<feature type="non-terminal residue" evidence="1">
    <location>
        <position position="1"/>
    </location>
</feature>
<evidence type="ECO:0000313" key="2">
    <source>
        <dbReference type="Proteomes" id="UP000789375"/>
    </source>
</evidence>
<name>A0A9N9NN84_FUNMO</name>
<keyword evidence="2" id="KW-1185">Reference proteome</keyword>
<organism evidence="1 2">
    <name type="scientific">Funneliformis mosseae</name>
    <name type="common">Endomycorrhizal fungus</name>
    <name type="synonym">Glomus mosseae</name>
    <dbReference type="NCBI Taxonomy" id="27381"/>
    <lineage>
        <taxon>Eukaryota</taxon>
        <taxon>Fungi</taxon>
        <taxon>Fungi incertae sedis</taxon>
        <taxon>Mucoromycota</taxon>
        <taxon>Glomeromycotina</taxon>
        <taxon>Glomeromycetes</taxon>
        <taxon>Glomerales</taxon>
        <taxon>Glomeraceae</taxon>
        <taxon>Funneliformis</taxon>
    </lineage>
</organism>
<comment type="caution">
    <text evidence="1">The sequence shown here is derived from an EMBL/GenBank/DDBJ whole genome shotgun (WGS) entry which is preliminary data.</text>
</comment>
<feature type="non-terminal residue" evidence="1">
    <location>
        <position position="53"/>
    </location>
</feature>
<sequence>SLLNIIEEDSLIDSNILEEKSSDFKGFDGEYDPYFPNFILTMNFIWIIKHMIY</sequence>
<dbReference type="Proteomes" id="UP000789375">
    <property type="component" value="Unassembled WGS sequence"/>
</dbReference>
<evidence type="ECO:0000313" key="1">
    <source>
        <dbReference type="EMBL" id="CAG8748684.1"/>
    </source>
</evidence>
<proteinExistence type="predicted"/>